<proteinExistence type="predicted"/>
<evidence type="ECO:0000313" key="2">
    <source>
        <dbReference type="Proteomes" id="UP000016496"/>
    </source>
</evidence>
<evidence type="ECO:0000313" key="1">
    <source>
        <dbReference type="EMBL" id="ERI81054.1"/>
    </source>
</evidence>
<reference evidence="1 2" key="1">
    <citation type="submission" date="2013-08" db="EMBL/GenBank/DDBJ databases">
        <authorList>
            <person name="Weinstock G."/>
            <person name="Sodergren E."/>
            <person name="Wylie T."/>
            <person name="Fulton L."/>
            <person name="Fulton R."/>
            <person name="Fronick C."/>
            <person name="O'Laughlin M."/>
            <person name="Godfrey J."/>
            <person name="Miner T."/>
            <person name="Herter B."/>
            <person name="Appelbaum E."/>
            <person name="Cordes M."/>
            <person name="Lek S."/>
            <person name="Wollam A."/>
            <person name="Pepin K.H."/>
            <person name="Palsikar V.B."/>
            <person name="Mitreva M."/>
            <person name="Wilson R.K."/>
        </authorList>
    </citation>
    <scope>NUCLEOTIDE SEQUENCE [LARGE SCALE GENOMIC DNA]</scope>
    <source>
        <strain evidence="1 2">F0041</strain>
    </source>
</reference>
<name>U2BSB4_9BACE</name>
<dbReference type="AlphaFoldDB" id="U2BSB4"/>
<dbReference type="Proteomes" id="UP000016496">
    <property type="component" value="Unassembled WGS sequence"/>
</dbReference>
<comment type="caution">
    <text evidence="1">The sequence shown here is derived from an EMBL/GenBank/DDBJ whole genome shotgun (WGS) entry which is preliminary data.</text>
</comment>
<gene>
    <name evidence="1" type="ORF">HMPREF1981_03442</name>
</gene>
<accession>U2BSB4</accession>
<sequence>MKHPQSASIPCIGFPYISGKQSRTRELLSLPVFFRNTALHGKETGNLDGTSIEDAKLKHQPHIIQNNRSQYRYKTDERRPTEDAKAQAPTYIIQISWSQSRYKTDERRVAETIRLYSSLCFPLGKLYFPTGETFVSPAGNFCVPSGKLL</sequence>
<organism evidence="1 2">
    <name type="scientific">Bacteroides pyogenes F0041</name>
    <dbReference type="NCBI Taxonomy" id="1321819"/>
    <lineage>
        <taxon>Bacteria</taxon>
        <taxon>Pseudomonadati</taxon>
        <taxon>Bacteroidota</taxon>
        <taxon>Bacteroidia</taxon>
        <taxon>Bacteroidales</taxon>
        <taxon>Bacteroidaceae</taxon>
        <taxon>Bacteroides</taxon>
    </lineage>
</organism>
<dbReference type="HOGENOM" id="CLU_1746027_0_0_10"/>
<protein>
    <submittedName>
        <fullName evidence="1">Uncharacterized protein</fullName>
    </submittedName>
</protein>
<dbReference type="EMBL" id="AWSV01000175">
    <property type="protein sequence ID" value="ERI81054.1"/>
    <property type="molecule type" value="Genomic_DNA"/>
</dbReference>